<feature type="transmembrane region" description="Helical" evidence="1">
    <location>
        <begin position="20"/>
        <end position="48"/>
    </location>
</feature>
<comment type="caution">
    <text evidence="2">The sequence shown here is derived from an EMBL/GenBank/DDBJ whole genome shotgun (WGS) entry which is preliminary data.</text>
</comment>
<accession>A0A3M6V681</accession>
<dbReference type="Proteomes" id="UP000275408">
    <property type="component" value="Unassembled WGS sequence"/>
</dbReference>
<dbReference type="EMBL" id="RCHS01000023">
    <property type="protein sequence ID" value="RMX61381.1"/>
    <property type="molecule type" value="Genomic_DNA"/>
</dbReference>
<evidence type="ECO:0000313" key="3">
    <source>
        <dbReference type="Proteomes" id="UP000275408"/>
    </source>
</evidence>
<keyword evidence="3" id="KW-1185">Reference proteome</keyword>
<evidence type="ECO:0000256" key="1">
    <source>
        <dbReference type="SAM" id="Phobius"/>
    </source>
</evidence>
<keyword evidence="1" id="KW-1133">Transmembrane helix</keyword>
<reference evidence="2 3" key="1">
    <citation type="journal article" date="2018" name="Sci. Rep.">
        <title>Comparative analysis of the Pocillopora damicornis genome highlights role of immune system in coral evolution.</title>
        <authorList>
            <person name="Cunning R."/>
            <person name="Bay R.A."/>
            <person name="Gillette P."/>
            <person name="Baker A.C."/>
            <person name="Traylor-Knowles N."/>
        </authorList>
    </citation>
    <scope>NUCLEOTIDE SEQUENCE [LARGE SCALE GENOMIC DNA]</scope>
    <source>
        <strain evidence="2">RSMAS</strain>
        <tissue evidence="2">Whole animal</tissue>
    </source>
</reference>
<name>A0A3M6V681_POCDA</name>
<gene>
    <name evidence="2" type="ORF">pdam_00023556</name>
</gene>
<sequence>MGLVLAVNRSRPSSALMSGLRSVSIACVAVSVLTIYTSAIALNTILIIKYWQASVAYRQVAVDGVPLLFSSSDQEAA</sequence>
<evidence type="ECO:0000313" key="2">
    <source>
        <dbReference type="EMBL" id="RMX61381.1"/>
    </source>
</evidence>
<keyword evidence="1" id="KW-0812">Transmembrane</keyword>
<keyword evidence="1" id="KW-0472">Membrane</keyword>
<organism evidence="2 3">
    <name type="scientific">Pocillopora damicornis</name>
    <name type="common">Cauliflower coral</name>
    <name type="synonym">Millepora damicornis</name>
    <dbReference type="NCBI Taxonomy" id="46731"/>
    <lineage>
        <taxon>Eukaryota</taxon>
        <taxon>Metazoa</taxon>
        <taxon>Cnidaria</taxon>
        <taxon>Anthozoa</taxon>
        <taxon>Hexacorallia</taxon>
        <taxon>Scleractinia</taxon>
        <taxon>Astrocoeniina</taxon>
        <taxon>Pocilloporidae</taxon>
        <taxon>Pocillopora</taxon>
    </lineage>
</organism>
<dbReference type="AlphaFoldDB" id="A0A3M6V681"/>
<protein>
    <submittedName>
        <fullName evidence="2">Uncharacterized protein</fullName>
    </submittedName>
</protein>
<dbReference type="OrthoDB" id="5989930at2759"/>
<proteinExistence type="predicted"/>